<organism evidence="2 3">
    <name type="scientific">Trichinella spiralis</name>
    <name type="common">Trichina worm</name>
    <dbReference type="NCBI Taxonomy" id="6334"/>
    <lineage>
        <taxon>Eukaryota</taxon>
        <taxon>Metazoa</taxon>
        <taxon>Ecdysozoa</taxon>
        <taxon>Nematoda</taxon>
        <taxon>Enoplea</taxon>
        <taxon>Dorylaimia</taxon>
        <taxon>Trichinellida</taxon>
        <taxon>Trichinellidae</taxon>
        <taxon>Trichinella</taxon>
    </lineage>
</organism>
<accession>A0A0V1AUG8</accession>
<sequence>MHTCGGVFCLSEFFVMAFSARIDLFCVKFFVEDQQQFVHWKRPLVRIPLMVDMVVCTLLQSEPTKMLKYAFALLQCCHVISSKARFV</sequence>
<comment type="caution">
    <text evidence="2">The sequence shown here is derived from an EMBL/GenBank/DDBJ whole genome shotgun (WGS) entry which is preliminary data.</text>
</comment>
<protein>
    <recommendedName>
        <fullName evidence="4">Secreted protein</fullName>
    </recommendedName>
</protein>
<reference evidence="2 3" key="1">
    <citation type="submission" date="2015-01" db="EMBL/GenBank/DDBJ databases">
        <title>Evolution of Trichinella species and genotypes.</title>
        <authorList>
            <person name="Korhonen P.K."/>
            <person name="Edoardo P."/>
            <person name="Giuseppe L.R."/>
            <person name="Gasser R.B."/>
        </authorList>
    </citation>
    <scope>NUCLEOTIDE SEQUENCE [LARGE SCALE GENOMIC DNA]</scope>
    <source>
        <strain evidence="2">ISS3</strain>
    </source>
</reference>
<proteinExistence type="predicted"/>
<keyword evidence="1" id="KW-0732">Signal</keyword>
<dbReference type="OrthoDB" id="5920748at2759"/>
<feature type="chain" id="PRO_5006874691" description="Secreted protein" evidence="1">
    <location>
        <begin position="20"/>
        <end position="87"/>
    </location>
</feature>
<gene>
    <name evidence="2" type="ORF">T01_5015</name>
</gene>
<dbReference type="Proteomes" id="UP000054776">
    <property type="component" value="Unassembled WGS sequence"/>
</dbReference>
<dbReference type="InParanoid" id="A0A0V1AUG8"/>
<feature type="signal peptide" evidence="1">
    <location>
        <begin position="1"/>
        <end position="19"/>
    </location>
</feature>
<keyword evidence="3" id="KW-1185">Reference proteome</keyword>
<dbReference type="EMBL" id="JYDH01000204">
    <property type="protein sequence ID" value="KRY28432.1"/>
    <property type="molecule type" value="Genomic_DNA"/>
</dbReference>
<evidence type="ECO:0000313" key="2">
    <source>
        <dbReference type="EMBL" id="KRY28432.1"/>
    </source>
</evidence>
<dbReference type="AlphaFoldDB" id="A0A0V1AUG8"/>
<evidence type="ECO:0000256" key="1">
    <source>
        <dbReference type="SAM" id="SignalP"/>
    </source>
</evidence>
<evidence type="ECO:0000313" key="3">
    <source>
        <dbReference type="Proteomes" id="UP000054776"/>
    </source>
</evidence>
<name>A0A0V1AUG8_TRISP</name>
<evidence type="ECO:0008006" key="4">
    <source>
        <dbReference type="Google" id="ProtNLM"/>
    </source>
</evidence>